<dbReference type="CDD" id="cd02340">
    <property type="entry name" value="ZZ_NBR1_like"/>
    <property type="match status" value="2"/>
</dbReference>
<keyword evidence="1" id="KW-0479">Metal-binding</keyword>
<feature type="region of interest" description="Disordered" evidence="5">
    <location>
        <begin position="714"/>
        <end position="742"/>
    </location>
</feature>
<protein>
    <recommendedName>
        <fullName evidence="6">ZZ-type domain-containing protein</fullName>
    </recommendedName>
</protein>
<evidence type="ECO:0000256" key="2">
    <source>
        <dbReference type="ARBA" id="ARBA00022771"/>
    </source>
</evidence>
<feature type="compositionally biased region" description="Acidic residues" evidence="5">
    <location>
        <begin position="962"/>
        <end position="985"/>
    </location>
</feature>
<evidence type="ECO:0000259" key="6">
    <source>
        <dbReference type="PROSITE" id="PS50135"/>
    </source>
</evidence>
<feature type="compositionally biased region" description="Polar residues" evidence="5">
    <location>
        <begin position="926"/>
        <end position="936"/>
    </location>
</feature>
<dbReference type="InterPro" id="IPR000433">
    <property type="entry name" value="Znf_ZZ"/>
</dbReference>
<dbReference type="Proteomes" id="UP000620104">
    <property type="component" value="Unassembled WGS sequence"/>
</dbReference>
<dbReference type="Gene3D" id="2.60.40.10">
    <property type="entry name" value="Immunoglobulins"/>
    <property type="match status" value="1"/>
</dbReference>
<dbReference type="InterPro" id="IPR043145">
    <property type="entry name" value="Znf_ZZ_sf"/>
</dbReference>
<feature type="domain" description="ZZ-type" evidence="6">
    <location>
        <begin position="407"/>
        <end position="462"/>
    </location>
</feature>
<feature type="region of interest" description="Disordered" evidence="5">
    <location>
        <begin position="881"/>
        <end position="985"/>
    </location>
</feature>
<dbReference type="OrthoDB" id="661148at2759"/>
<dbReference type="PROSITE" id="PS01357">
    <property type="entry name" value="ZF_ZZ_1"/>
    <property type="match status" value="1"/>
</dbReference>
<comment type="caution">
    <text evidence="7">The sequence shown here is derived from an EMBL/GenBank/DDBJ whole genome shotgun (WGS) entry which is preliminary data.</text>
</comment>
<dbReference type="SUPFAM" id="SSF57850">
    <property type="entry name" value="RING/U-box"/>
    <property type="match status" value="3"/>
</dbReference>
<dbReference type="PANTHER" id="PTHR20930:SF0">
    <property type="entry name" value="PROTEIN ILRUN"/>
    <property type="match status" value="1"/>
</dbReference>
<keyword evidence="2 4" id="KW-0863">Zinc-finger</keyword>
<dbReference type="SMART" id="SM00291">
    <property type="entry name" value="ZnF_ZZ"/>
    <property type="match status" value="3"/>
</dbReference>
<accession>A0A8H3TY03</accession>
<feature type="compositionally biased region" description="Acidic residues" evidence="5">
    <location>
        <begin position="942"/>
        <end position="953"/>
    </location>
</feature>
<reference evidence="7" key="1">
    <citation type="submission" date="2020-07" db="EMBL/GenBank/DDBJ databases">
        <title>Draft Genome Sequence of a Deep-Sea Yeast, Naganishia (Cryptococcus) liquefaciens strain N6.</title>
        <authorList>
            <person name="Han Y.W."/>
            <person name="Kajitani R."/>
            <person name="Morimoto H."/>
            <person name="Parhat M."/>
            <person name="Tsubouchi H."/>
            <person name="Bakenova O."/>
            <person name="Ogata M."/>
            <person name="Argunhan B."/>
            <person name="Aoki R."/>
            <person name="Kajiwara S."/>
            <person name="Itoh T."/>
            <person name="Iwasaki H."/>
        </authorList>
    </citation>
    <scope>NUCLEOTIDE SEQUENCE</scope>
    <source>
        <strain evidence="7">N6</strain>
    </source>
</reference>
<feature type="compositionally biased region" description="Polar residues" evidence="5">
    <location>
        <begin position="733"/>
        <end position="742"/>
    </location>
</feature>
<organism evidence="7 8">
    <name type="scientific">Naganishia liquefaciens</name>
    <dbReference type="NCBI Taxonomy" id="104408"/>
    <lineage>
        <taxon>Eukaryota</taxon>
        <taxon>Fungi</taxon>
        <taxon>Dikarya</taxon>
        <taxon>Basidiomycota</taxon>
        <taxon>Agaricomycotina</taxon>
        <taxon>Tremellomycetes</taxon>
        <taxon>Filobasidiales</taxon>
        <taxon>Filobasidiaceae</taxon>
        <taxon>Naganishia</taxon>
    </lineage>
</organism>
<dbReference type="PANTHER" id="PTHR20930">
    <property type="entry name" value="OVARIAN CARCINOMA ANTIGEN CA125-RELATED"/>
    <property type="match status" value="1"/>
</dbReference>
<evidence type="ECO:0000256" key="1">
    <source>
        <dbReference type="ARBA" id="ARBA00022723"/>
    </source>
</evidence>
<dbReference type="PROSITE" id="PS50135">
    <property type="entry name" value="ZF_ZZ_2"/>
    <property type="match status" value="2"/>
</dbReference>
<dbReference type="EMBL" id="BLZA01000040">
    <property type="protein sequence ID" value="GHJ89189.1"/>
    <property type="molecule type" value="Genomic_DNA"/>
</dbReference>
<feature type="compositionally biased region" description="Low complexity" evidence="5">
    <location>
        <begin position="887"/>
        <end position="896"/>
    </location>
</feature>
<feature type="domain" description="ZZ-type" evidence="6">
    <location>
        <begin position="564"/>
        <end position="619"/>
    </location>
</feature>
<name>A0A8H3TY03_9TREE</name>
<feature type="region of interest" description="Disordered" evidence="5">
    <location>
        <begin position="235"/>
        <end position="260"/>
    </location>
</feature>
<evidence type="ECO:0000256" key="5">
    <source>
        <dbReference type="SAM" id="MobiDB-lite"/>
    </source>
</evidence>
<evidence type="ECO:0000256" key="3">
    <source>
        <dbReference type="ARBA" id="ARBA00022833"/>
    </source>
</evidence>
<dbReference type="InterPro" id="IPR032350">
    <property type="entry name" value="Nbr1_FW"/>
</dbReference>
<feature type="compositionally biased region" description="Polar residues" evidence="5">
    <location>
        <begin position="354"/>
        <end position="365"/>
    </location>
</feature>
<evidence type="ECO:0000313" key="8">
    <source>
        <dbReference type="Proteomes" id="UP000620104"/>
    </source>
</evidence>
<dbReference type="InterPro" id="IPR013783">
    <property type="entry name" value="Ig-like_fold"/>
</dbReference>
<evidence type="ECO:0000313" key="7">
    <source>
        <dbReference type="EMBL" id="GHJ89189.1"/>
    </source>
</evidence>
<dbReference type="GO" id="GO:0008270">
    <property type="term" value="F:zinc ion binding"/>
    <property type="evidence" value="ECO:0007669"/>
    <property type="project" value="UniProtKB-KW"/>
</dbReference>
<sequence length="985" mass="106697">MSFTLRVTYKDTTRNLLVPVASGSFPQYEQVIAKIRKSFDLPDGTQIALWHVYFSKNDGIEECRFRRHVCNLEEYEEAANLFRTSELAFPRPTLIFQVLLHSDPRLASAGKYHAINALEGKKRIMTVVEYKIKEKEKKRSDEALQEIDKYLVNYRARLSAATPTPVAITLQPTSSVHSATPLIDHPYDPVTPPASVSRSPSIASSMRNEPMSVSHLFPDLDDVMKLSGSNASRLTGSLNASRSSGIENLQPDPSSARESAMDAPCAASQMPPNFAHLFTAAAQATTAATSTLSSEFRSTAIRASNELRTNAITQGATLTNELKGVLEGFLDHLGGQLASFEDGMREKLDLTGRSAPSGTSTSTANTRRESEGDLCDMPGAFRTSPSANANAVPSTSEGSATQVAYIHSNKVCDSCGNAPIGVCYKCNACTDYDLCAACLPRLADPNFHGADHTFEPILHPQLEDKIFDAKKVRNESQNGTNIGSSRATCDVCKKNIVGVRHKCLACPDWDACETCFVEIDVTHPKHDFAALRHASDYYQAPKPGSADFLGRALGLVGHDGSARHPRVVCDGCNGPVYGTRYKCAHPQCPDYDLCEKCESYPERQHPQDHPFIKMRTPMNVEVHGYVGTGEPQSRFGSRHHPLVTCHPSARSEPSARAAGRCGRHSKSQRKSTDAAAAHHLHPMGQTEGLEVLDGSLAAAAVVVDSLASNIPAEAESTSLKAEPQDEELVVSKSGENPNSVMAPSQEEPVAEEMEGGLQSAQLKGLRMNARFVADMSIPDGTPLPPSAEFTKIWSLENVGDTIPAGTRVVFVGGETFSHEAVDCQIREDVAADKKFLVTLGGLRAPSGAGRTYTGFWRLTDREGQVFGDRLWIEVHVVEPDSKDDSLKSSSLIIPPDASGVSGPADEMQEQPSTSTGNDESELESNFAPTGMTSPVSSRPWDRDDDSLFSDDEEIVRVPALGADEEGYSSESDNDSFEIIEDSDAD</sequence>
<dbReference type="Pfam" id="PF00569">
    <property type="entry name" value="ZZ"/>
    <property type="match status" value="3"/>
</dbReference>
<dbReference type="CDD" id="cd14947">
    <property type="entry name" value="NBR1_like"/>
    <property type="match status" value="1"/>
</dbReference>
<feature type="compositionally biased region" description="Polar residues" evidence="5">
    <location>
        <begin position="235"/>
        <end position="257"/>
    </location>
</feature>
<dbReference type="Pfam" id="PF16158">
    <property type="entry name" value="N_BRCA1_IG"/>
    <property type="match status" value="1"/>
</dbReference>
<evidence type="ECO:0000256" key="4">
    <source>
        <dbReference type="PROSITE-ProRule" id="PRU00228"/>
    </source>
</evidence>
<proteinExistence type="predicted"/>
<feature type="compositionally biased region" description="Low complexity" evidence="5">
    <location>
        <begin position="647"/>
        <end position="658"/>
    </location>
</feature>
<dbReference type="CDD" id="cd02249">
    <property type="entry name" value="ZZ"/>
    <property type="match status" value="1"/>
</dbReference>
<gene>
    <name evidence="7" type="ORF">NliqN6_5591</name>
</gene>
<keyword evidence="8" id="KW-1185">Reference proteome</keyword>
<dbReference type="AlphaFoldDB" id="A0A8H3TY03"/>
<feature type="region of interest" description="Disordered" evidence="5">
    <location>
        <begin position="350"/>
        <end position="380"/>
    </location>
</feature>
<dbReference type="Gene3D" id="3.30.60.90">
    <property type="match status" value="3"/>
</dbReference>
<keyword evidence="3" id="KW-0862">Zinc</keyword>
<feature type="region of interest" description="Disordered" evidence="5">
    <location>
        <begin position="626"/>
        <end position="677"/>
    </location>
</feature>